<accession>A0A835EIQ8</accession>
<dbReference type="SUPFAM" id="SSF81383">
    <property type="entry name" value="F-box domain"/>
    <property type="match status" value="1"/>
</dbReference>
<dbReference type="Pfam" id="PF24523">
    <property type="entry name" value="DUF7595"/>
    <property type="match status" value="1"/>
</dbReference>
<name>A0A835EIQ8_9POAL</name>
<gene>
    <name evidence="3" type="ORF">HU200_042060</name>
</gene>
<feature type="region of interest" description="Disordered" evidence="1">
    <location>
        <begin position="1"/>
        <end position="21"/>
    </location>
</feature>
<reference evidence="3" key="1">
    <citation type="submission" date="2020-07" db="EMBL/GenBank/DDBJ databases">
        <title>Genome sequence and genetic diversity analysis of an under-domesticated orphan crop, white fonio (Digitaria exilis).</title>
        <authorList>
            <person name="Bennetzen J.L."/>
            <person name="Chen S."/>
            <person name="Ma X."/>
            <person name="Wang X."/>
            <person name="Yssel A.E.J."/>
            <person name="Chaluvadi S.R."/>
            <person name="Johnson M."/>
            <person name="Gangashetty P."/>
            <person name="Hamidou F."/>
            <person name="Sanogo M.D."/>
            <person name="Zwaenepoel A."/>
            <person name="Wallace J."/>
            <person name="Van De Peer Y."/>
            <person name="Van Deynze A."/>
        </authorList>
    </citation>
    <scope>NUCLEOTIDE SEQUENCE</scope>
    <source>
        <tissue evidence="3">Leaves</tissue>
    </source>
</reference>
<dbReference type="EMBL" id="JACEFO010002022">
    <property type="protein sequence ID" value="KAF8689268.1"/>
    <property type="molecule type" value="Genomic_DNA"/>
</dbReference>
<dbReference type="AlphaFoldDB" id="A0A835EIQ8"/>
<dbReference type="PANTHER" id="PTHR35828">
    <property type="entry name" value="OS08G0203800 PROTEIN-RELATED"/>
    <property type="match status" value="1"/>
</dbReference>
<keyword evidence="4" id="KW-1185">Reference proteome</keyword>
<sequence length="442" mass="49024">MPFTYVGTSKNPAMPPRNKTHHGCCPRGNKAGALPLELLLEIAARSDAAALFRFAATCRLLRREIVSPAFVRRVRDADERRRGGMLLLGFLNESGACASSFSLVHPRTPAAVSFAGDSLAPVLSRGGGLLQRYIPMTSRGGLVLLTRRYSYALKSFKANLPDMCVYDPMTDARTFLPYPPDMGRPDQHDHAYVLLTAADGIGCSFLVVVLKMHSLFDMTEGHRYFTLQATVSGGQWGPAFRGNDPSLPQASVMIMRRQDGAVVLDGVVHWLVMGINDYAVFTYDAVRAKTLRAIKLPQDFGTCCGCGPYLRSSPEGKLSVLGTRGFVVYFWVLSSEGSWARHGEVNTSPMLRPLLEPSELMDCYGNEFSEWPQGIKVQGIGDKRSRVVLLRLPDLRRHSASRRALFVLDMDTMKILKIAENEMSLIPYEVELYSRLSTMKTF</sequence>
<dbReference type="InterPro" id="IPR056016">
    <property type="entry name" value="DUF7595"/>
</dbReference>
<protein>
    <recommendedName>
        <fullName evidence="2">DUF7595 domain-containing protein</fullName>
    </recommendedName>
</protein>
<dbReference type="InterPro" id="IPR036047">
    <property type="entry name" value="F-box-like_dom_sf"/>
</dbReference>
<feature type="domain" description="DUF7595" evidence="2">
    <location>
        <begin position="109"/>
        <end position="442"/>
    </location>
</feature>
<evidence type="ECO:0000313" key="3">
    <source>
        <dbReference type="EMBL" id="KAF8689268.1"/>
    </source>
</evidence>
<evidence type="ECO:0000313" key="4">
    <source>
        <dbReference type="Proteomes" id="UP000636709"/>
    </source>
</evidence>
<evidence type="ECO:0000256" key="1">
    <source>
        <dbReference type="SAM" id="MobiDB-lite"/>
    </source>
</evidence>
<organism evidence="3 4">
    <name type="scientific">Digitaria exilis</name>
    <dbReference type="NCBI Taxonomy" id="1010633"/>
    <lineage>
        <taxon>Eukaryota</taxon>
        <taxon>Viridiplantae</taxon>
        <taxon>Streptophyta</taxon>
        <taxon>Embryophyta</taxon>
        <taxon>Tracheophyta</taxon>
        <taxon>Spermatophyta</taxon>
        <taxon>Magnoliopsida</taxon>
        <taxon>Liliopsida</taxon>
        <taxon>Poales</taxon>
        <taxon>Poaceae</taxon>
        <taxon>PACMAD clade</taxon>
        <taxon>Panicoideae</taxon>
        <taxon>Panicodae</taxon>
        <taxon>Paniceae</taxon>
        <taxon>Anthephorinae</taxon>
        <taxon>Digitaria</taxon>
    </lineage>
</organism>
<proteinExistence type="predicted"/>
<dbReference type="CDD" id="cd09917">
    <property type="entry name" value="F-box_SF"/>
    <property type="match status" value="1"/>
</dbReference>
<feature type="compositionally biased region" description="Polar residues" evidence="1">
    <location>
        <begin position="1"/>
        <end position="11"/>
    </location>
</feature>
<evidence type="ECO:0000259" key="2">
    <source>
        <dbReference type="Pfam" id="PF24523"/>
    </source>
</evidence>
<comment type="caution">
    <text evidence="3">The sequence shown here is derived from an EMBL/GenBank/DDBJ whole genome shotgun (WGS) entry which is preliminary data.</text>
</comment>
<dbReference type="PANTHER" id="PTHR35828:SF22">
    <property type="entry name" value="OS10G0103633 PROTEIN"/>
    <property type="match status" value="1"/>
</dbReference>
<dbReference type="OrthoDB" id="692303at2759"/>
<dbReference type="Proteomes" id="UP000636709">
    <property type="component" value="Unassembled WGS sequence"/>
</dbReference>